<keyword evidence="4" id="KW-0597">Phosphoprotein</keyword>
<dbReference type="SUPFAM" id="SSF51735">
    <property type="entry name" value="NAD(P)-binding Rossmann-fold domains"/>
    <property type="match status" value="3"/>
</dbReference>
<dbReference type="Pfam" id="PF00550">
    <property type="entry name" value="PP-binding"/>
    <property type="match status" value="1"/>
</dbReference>
<dbReference type="PANTHER" id="PTHR43775:SF51">
    <property type="entry name" value="INACTIVE PHENOLPHTHIOCEROL SYNTHESIS POLYKETIDE SYNTHASE TYPE I PKS1-RELATED"/>
    <property type="match status" value="1"/>
</dbReference>
<dbReference type="InterPro" id="IPR014043">
    <property type="entry name" value="Acyl_transferase_dom"/>
</dbReference>
<dbReference type="Pfam" id="PF22953">
    <property type="entry name" value="SpnB_Rossmann"/>
    <property type="match status" value="1"/>
</dbReference>
<dbReference type="SMART" id="SM00827">
    <property type="entry name" value="PKS_AT"/>
    <property type="match status" value="1"/>
</dbReference>
<evidence type="ECO:0000256" key="1">
    <source>
        <dbReference type="ARBA" id="ARBA00001957"/>
    </source>
</evidence>
<dbReference type="SUPFAM" id="SSF50129">
    <property type="entry name" value="GroES-like"/>
    <property type="match status" value="1"/>
</dbReference>
<dbReference type="InterPro" id="IPR009081">
    <property type="entry name" value="PP-bd_ACP"/>
</dbReference>
<dbReference type="SUPFAM" id="SSF55048">
    <property type="entry name" value="Probable ACP-binding domain of malonyl-CoA ACP transacylase"/>
    <property type="match status" value="1"/>
</dbReference>
<dbReference type="SMART" id="SM00822">
    <property type="entry name" value="PKS_KR"/>
    <property type="match status" value="1"/>
</dbReference>
<dbReference type="InterPro" id="IPR018201">
    <property type="entry name" value="Ketoacyl_synth_AS"/>
</dbReference>
<dbReference type="SMART" id="SM00829">
    <property type="entry name" value="PKS_ER"/>
    <property type="match status" value="1"/>
</dbReference>
<comment type="cofactor">
    <cofactor evidence="1">
        <name>pantetheine 4'-phosphate</name>
        <dbReference type="ChEBI" id="CHEBI:47942"/>
    </cofactor>
</comment>
<dbReference type="Pfam" id="PF02801">
    <property type="entry name" value="Ketoacyl-synt_C"/>
    <property type="match status" value="1"/>
</dbReference>
<dbReference type="InterPro" id="IPR020841">
    <property type="entry name" value="PKS_Beta-ketoAc_synthase_dom"/>
</dbReference>
<dbReference type="InterPro" id="IPR016036">
    <property type="entry name" value="Malonyl_transacylase_ACP-bd"/>
</dbReference>
<dbReference type="InterPro" id="IPR016035">
    <property type="entry name" value="Acyl_Trfase/lysoPLipase"/>
</dbReference>
<dbReference type="Gene3D" id="3.40.366.10">
    <property type="entry name" value="Malonyl-Coenzyme A Acyl Carrier Protein, domain 2"/>
    <property type="match status" value="1"/>
</dbReference>
<dbReference type="SUPFAM" id="SSF47336">
    <property type="entry name" value="ACP-like"/>
    <property type="match status" value="1"/>
</dbReference>
<dbReference type="InterPro" id="IPR011032">
    <property type="entry name" value="GroES-like_sf"/>
</dbReference>
<dbReference type="InterPro" id="IPR016039">
    <property type="entry name" value="Thiolase-like"/>
</dbReference>
<dbReference type="InterPro" id="IPR015083">
    <property type="entry name" value="NorB/c/GfsB-D-like_docking"/>
</dbReference>
<dbReference type="InterPro" id="IPR036291">
    <property type="entry name" value="NAD(P)-bd_dom_sf"/>
</dbReference>
<dbReference type="Gene3D" id="3.40.47.10">
    <property type="match status" value="1"/>
</dbReference>
<gene>
    <name evidence="14" type="ORF">GCM10009533_55690</name>
</gene>
<feature type="domain" description="Carrier" evidence="11">
    <location>
        <begin position="2021"/>
        <end position="2096"/>
    </location>
</feature>
<organism evidence="14 15">
    <name type="scientific">Saccharopolyspora erythraea</name>
    <name type="common">Streptomyces erythraeus</name>
    <dbReference type="NCBI Taxonomy" id="1836"/>
    <lineage>
        <taxon>Bacteria</taxon>
        <taxon>Bacillati</taxon>
        <taxon>Actinomycetota</taxon>
        <taxon>Actinomycetes</taxon>
        <taxon>Pseudonocardiales</taxon>
        <taxon>Pseudonocardiaceae</taxon>
        <taxon>Saccharopolyspora</taxon>
    </lineage>
</organism>
<dbReference type="Pfam" id="PF00698">
    <property type="entry name" value="Acyl_transf_1"/>
    <property type="match status" value="1"/>
</dbReference>
<dbReference type="InterPro" id="IPR020843">
    <property type="entry name" value="ER"/>
</dbReference>
<dbReference type="CDD" id="cd08956">
    <property type="entry name" value="KR_3_FAS_SDR_x"/>
    <property type="match status" value="1"/>
</dbReference>
<dbReference type="SMART" id="SM01294">
    <property type="entry name" value="PKS_PP_betabranch"/>
    <property type="match status" value="1"/>
</dbReference>
<keyword evidence="8" id="KW-0012">Acyltransferase</keyword>
<dbReference type="InterPro" id="IPR020807">
    <property type="entry name" value="PKS_DH"/>
</dbReference>
<dbReference type="Pfam" id="PF08240">
    <property type="entry name" value="ADH_N"/>
    <property type="match status" value="1"/>
</dbReference>
<evidence type="ECO:0000256" key="10">
    <source>
        <dbReference type="SAM" id="MobiDB-lite"/>
    </source>
</evidence>
<dbReference type="Pfam" id="PF08990">
    <property type="entry name" value="Docking"/>
    <property type="match status" value="1"/>
</dbReference>
<dbReference type="PROSITE" id="PS52019">
    <property type="entry name" value="PKS_MFAS_DH"/>
    <property type="match status" value="1"/>
</dbReference>
<dbReference type="Gene3D" id="3.40.50.720">
    <property type="entry name" value="NAD(P)-binding Rossmann-like Domain"/>
    <property type="match status" value="1"/>
</dbReference>
<evidence type="ECO:0000256" key="9">
    <source>
        <dbReference type="PROSITE-ProRule" id="PRU01363"/>
    </source>
</evidence>
<evidence type="ECO:0000256" key="6">
    <source>
        <dbReference type="ARBA" id="ARBA00023194"/>
    </source>
</evidence>
<dbReference type="InterPro" id="IPR020806">
    <property type="entry name" value="PKS_PP-bd"/>
</dbReference>
<keyword evidence="7" id="KW-0511">Multifunctional enzyme</keyword>
<evidence type="ECO:0000259" key="12">
    <source>
        <dbReference type="PROSITE" id="PS52004"/>
    </source>
</evidence>
<evidence type="ECO:0000256" key="8">
    <source>
        <dbReference type="ARBA" id="ARBA00023315"/>
    </source>
</evidence>
<dbReference type="InterPro" id="IPR006162">
    <property type="entry name" value="Ppantetheine_attach_site"/>
</dbReference>
<evidence type="ECO:0000313" key="15">
    <source>
        <dbReference type="Proteomes" id="UP001500729"/>
    </source>
</evidence>
<evidence type="ECO:0000256" key="4">
    <source>
        <dbReference type="ARBA" id="ARBA00022553"/>
    </source>
</evidence>
<dbReference type="Pfam" id="PF21089">
    <property type="entry name" value="PKS_DH_N"/>
    <property type="match status" value="1"/>
</dbReference>
<dbReference type="CDD" id="cd00833">
    <property type="entry name" value="PKS"/>
    <property type="match status" value="1"/>
</dbReference>
<dbReference type="InterPro" id="IPR013968">
    <property type="entry name" value="PKS_KR"/>
</dbReference>
<dbReference type="InterPro" id="IPR001227">
    <property type="entry name" value="Ac_transferase_dom_sf"/>
</dbReference>
<dbReference type="Gene3D" id="3.40.50.11460">
    <property type="match status" value="1"/>
</dbReference>
<evidence type="ECO:0000256" key="2">
    <source>
        <dbReference type="ARBA" id="ARBA00004792"/>
    </source>
</evidence>
<dbReference type="Pfam" id="PF16197">
    <property type="entry name" value="KAsynt_C_assoc"/>
    <property type="match status" value="1"/>
</dbReference>
<evidence type="ECO:0000256" key="7">
    <source>
        <dbReference type="ARBA" id="ARBA00023268"/>
    </source>
</evidence>
<dbReference type="Gene3D" id="3.10.129.110">
    <property type="entry name" value="Polyketide synthase dehydratase"/>
    <property type="match status" value="1"/>
</dbReference>
<dbReference type="SMART" id="SM00826">
    <property type="entry name" value="PKS_DH"/>
    <property type="match status" value="1"/>
</dbReference>
<comment type="caution">
    <text evidence="14">The sequence shown here is derived from an EMBL/GenBank/DDBJ whole genome shotgun (WGS) entry which is preliminary data.</text>
</comment>
<dbReference type="EMBL" id="BAAAGS010000049">
    <property type="protein sequence ID" value="GAA0550018.1"/>
    <property type="molecule type" value="Genomic_DNA"/>
</dbReference>
<proteinExistence type="predicted"/>
<dbReference type="InterPro" id="IPR014030">
    <property type="entry name" value="Ketoacyl_synth_N"/>
</dbReference>
<keyword evidence="5" id="KW-0808">Transferase</keyword>
<dbReference type="Pfam" id="PF14765">
    <property type="entry name" value="PS-DH"/>
    <property type="match status" value="1"/>
</dbReference>
<dbReference type="InterPro" id="IPR042104">
    <property type="entry name" value="PKS_dehydratase_sf"/>
</dbReference>
<feature type="region of interest" description="N-terminal hotdog fold" evidence="9">
    <location>
        <begin position="942"/>
        <end position="1060"/>
    </location>
</feature>
<protein>
    <submittedName>
        <fullName evidence="14">Uncharacterized protein</fullName>
    </submittedName>
</protein>
<dbReference type="Gene3D" id="3.90.180.10">
    <property type="entry name" value="Medium-chain alcohol dehydrogenases, catalytic domain"/>
    <property type="match status" value="1"/>
</dbReference>
<dbReference type="InterPro" id="IPR049900">
    <property type="entry name" value="PKS_mFAS_DH"/>
</dbReference>
<evidence type="ECO:0000256" key="3">
    <source>
        <dbReference type="ARBA" id="ARBA00022450"/>
    </source>
</evidence>
<feature type="domain" description="Ketosynthase family 3 (KS3)" evidence="12">
    <location>
        <begin position="35"/>
        <end position="461"/>
    </location>
</feature>
<evidence type="ECO:0000313" key="14">
    <source>
        <dbReference type="EMBL" id="GAA0550018.1"/>
    </source>
</evidence>
<feature type="region of interest" description="C-terminal hotdog fold" evidence="9">
    <location>
        <begin position="1075"/>
        <end position="1214"/>
    </location>
</feature>
<feature type="active site" description="Proton donor; for dehydratase activity" evidence="9">
    <location>
        <position position="1136"/>
    </location>
</feature>
<name>A0ABN1DRV3_SACER</name>
<dbReference type="InterPro" id="IPR057326">
    <property type="entry name" value="KR_dom"/>
</dbReference>
<evidence type="ECO:0000259" key="11">
    <source>
        <dbReference type="PROSITE" id="PS50075"/>
    </source>
</evidence>
<evidence type="ECO:0000256" key="5">
    <source>
        <dbReference type="ARBA" id="ARBA00022679"/>
    </source>
</evidence>
<dbReference type="PROSITE" id="PS50075">
    <property type="entry name" value="CARRIER"/>
    <property type="match status" value="1"/>
</dbReference>
<dbReference type="Proteomes" id="UP001500729">
    <property type="component" value="Unassembled WGS sequence"/>
</dbReference>
<dbReference type="Pfam" id="PF00109">
    <property type="entry name" value="ketoacyl-synt"/>
    <property type="match status" value="1"/>
</dbReference>
<feature type="region of interest" description="Disordered" evidence="10">
    <location>
        <begin position="1668"/>
        <end position="1687"/>
    </location>
</feature>
<keyword evidence="6" id="KW-0045">Antibiotic biosynthesis</keyword>
<comment type="pathway">
    <text evidence="2">Antibiotic biosynthesis.</text>
</comment>
<dbReference type="SMART" id="SM00823">
    <property type="entry name" value="PKS_PP"/>
    <property type="match status" value="1"/>
</dbReference>
<dbReference type="PROSITE" id="PS00012">
    <property type="entry name" value="PHOSPHOPANTETHEINE"/>
    <property type="match status" value="1"/>
</dbReference>
<dbReference type="InterPro" id="IPR032821">
    <property type="entry name" value="PKS_assoc"/>
</dbReference>
<keyword evidence="3" id="KW-0596">Phosphopantetheine</keyword>
<dbReference type="InterPro" id="IPR013154">
    <property type="entry name" value="ADH-like_N"/>
</dbReference>
<feature type="active site" description="Proton acceptor; for dehydratase activity" evidence="9">
    <location>
        <position position="974"/>
    </location>
</feature>
<dbReference type="SUPFAM" id="SSF52151">
    <property type="entry name" value="FabD/lysophospholipase-like"/>
    <property type="match status" value="1"/>
</dbReference>
<dbReference type="PANTHER" id="PTHR43775">
    <property type="entry name" value="FATTY ACID SYNTHASE"/>
    <property type="match status" value="1"/>
</dbReference>
<accession>A0ABN1DRV3</accession>
<dbReference type="CDD" id="cd05195">
    <property type="entry name" value="enoyl_red"/>
    <property type="match status" value="1"/>
</dbReference>
<dbReference type="Pfam" id="PF13602">
    <property type="entry name" value="ADH_zinc_N_2"/>
    <property type="match status" value="1"/>
</dbReference>
<reference evidence="14 15" key="1">
    <citation type="journal article" date="2019" name="Int. J. Syst. Evol. Microbiol.">
        <title>The Global Catalogue of Microorganisms (GCM) 10K type strain sequencing project: providing services to taxonomists for standard genome sequencing and annotation.</title>
        <authorList>
            <consortium name="The Broad Institute Genomics Platform"/>
            <consortium name="The Broad Institute Genome Sequencing Center for Infectious Disease"/>
            <person name="Wu L."/>
            <person name="Ma J."/>
        </authorList>
    </citation>
    <scope>NUCLEOTIDE SEQUENCE [LARGE SCALE GENOMIC DNA]</scope>
    <source>
        <strain evidence="14 15">JCM 10303</strain>
    </source>
</reference>
<evidence type="ECO:0000259" key="13">
    <source>
        <dbReference type="PROSITE" id="PS52019"/>
    </source>
</evidence>
<dbReference type="InterPro" id="IPR050091">
    <property type="entry name" value="PKS_NRPS_Biosynth_Enz"/>
</dbReference>
<sequence>MGTSSDDQLVDALRAALKENQRLKSANTQLEQREGEPIAIVGMACRFPGGVTSAPDLWRLVSDEVDAIGPFPEDRGWNLAELYDADPDAPGTSYVKEGGFLYDAARFDADFFGISPREARAIDPQQRLLLEIAWEACENAGIAPESLRGSRTGVFVGTMYDDYATRLSPAPAGYEGYLSIGSAGSVASGRLAYNFGIEGPAITVDTACSSSLVALHLASTSLRRGECSLAFVGGATVMATPTPFVEFSRQRGLAADARCKSFSASADGTVWSEGAGLLLLERLSDAQRLGHEVLAVVRGSAVNQDGASNGLTSPNGPAQERLIREALSAAGVPAAEVDVVEAHGTGTALGDPIEARALLATYGRARSADDPIFLGSLKSNIGHAQAAAGVGGVIKMVMALRHGVLPGTLHADEATPHVDWSRGTMKLLNQATTWPRHDHPRRAAVSSFGISGTNAHVVLEAAPEPAVPPADKSAPRLPAVPCLLSASSERSLRDQAGALLRHLDADSSAELVDLGYALATARSHLTHRAALIARDEEDLLAGLRTLAGDEEGPEPIRSTAVEGRIAFLFAGQGSQRAEMGRGLYDTFTAYAAAFDSVSSALAAHMDRPLHEVVFAAEDSAEAGLLGRTEYAQPALFAFEVALCRLLESWGISPDAVLGHSVGALAAAHVAGVLSLDDAAALVAARGRLMQRLPPGGAMVALRTTEREAAALLAGYEDRASVAAVNGPEATVLSGDRGALESVVEAFEATGGKATWLRVSHAFHSPLIEPALAELRTVAERITYHEPRITVVSDVTGLPVEPGELANPEHWVRHAREAVRFHDGVRSLAELGCARFLEVGPAGDLTAMAAECLAEGADQRTGRAGYETVPALRKKQPEPMALLTAVSRLHADGADVDWAALFAGQGARRTTLPTYAFRREHYWLGASAPSGAAHLAGATPLGHPVLTAAVDLPEPEGLLLTGRLSLASHPWLADHRVAGQVLVPGTALLDLAVRAVEETGGDPVEELVLETPLAVAEDAEIQLRVFVAASGDITVHSRVEGGTEPWKCHARGSVARSAAMPSAPDLGTWPPRDAEPVPMPAADLYAGLAQSGLVYGPVYRGVEAMWRRGQEVFAEVALPGEPRPGPGTHAVHPALLDAALHPIALGGLIDGSESGLVPYAWSGVRVHAAAGGRVRVRLAPAGPHAVAVDVADPQGRPVVSIGSVVLRPMPAGASGGDDAGDGLLVPAWAQLPVLAEPVDTSRWALLTACEGGLDDLLLGECGTSRTYRDRTALVEALSSGETAPELLVLPCEGGDRGARASSVRETVDDVVQLAQLLTSDERLADTKLAVLTRGAVVVGGTQTIEELGHRAVWGLLRTVQTEHPDRFMLVDEDGTDESRRTLAAVLAAGESQAALRGGIPYRPTLTAEGQGTTLAPPADAAQWRLDYVAKESFTNLSLEPWPQAGAPLEHGQVRVRMRAAGLNFRDVLLSLGMVHASVDASAEDPGQGGEGAGVVLDVGPGVTDIVPGDRVMGLFSGVGPVSVTDRNLVCRMPDGWSFAQAAAVPVAYLTAYHGLVDLAALRPGESVLVHAGTGGVGTAALQLAHHLGATAYATASPAKWAALKAQGLPEDRIASSRTLDFEQVFRHNTEGRGVDVVLNSLAGEYVDASLRLLSGSGRFLEIGKTDRRDPDEVARDHPGTEYQSYDVRDPGPEHIQRMLVALLELFEQGALAPPPVSVWDVREAPAAFRYLSEARHVGKIVLDLPADETPWDTTRAVLVTGGFGWLGRLVAKHLATENGVRQLVLMGRRVPGADEPAGHAVAELRALGAEVHTVACDAADQEALAAALEGLASSGVRLGGVVHAAGVLDDGVFKTLTPQQLDRTLRPKVDAALNLHDLTEGLGLATFVVFSSVAGTFGSAGQSGYAAGNAFLDGLVEYRRSMGQPGLSVVWGPWEGGDGMTASLTSADTARMTRTGMAPLSAERGLELLDAAIRRNSPVAVAARWEFDGVTAPEAISPVLRDLLPTTPGSGAEPAPETTSGESLLDKVLHEVAVVLGHSSAGAVDPHEAFDQIGFDSLTVVELRNRLAKEIGIKLPVTFIYDWPTPTELVAHLREQMDDRTAGSAADAMPAEPAEDAS</sequence>
<dbReference type="PROSITE" id="PS52004">
    <property type="entry name" value="KS3_2"/>
    <property type="match status" value="1"/>
</dbReference>
<dbReference type="SMART" id="SM00825">
    <property type="entry name" value="PKS_KS"/>
    <property type="match status" value="1"/>
</dbReference>
<dbReference type="Gene3D" id="1.10.1200.10">
    <property type="entry name" value="ACP-like"/>
    <property type="match status" value="1"/>
</dbReference>
<dbReference type="InterPro" id="IPR049552">
    <property type="entry name" value="PKS_DH_N"/>
</dbReference>
<feature type="compositionally biased region" description="Basic and acidic residues" evidence="10">
    <location>
        <begin position="1668"/>
        <end position="1678"/>
    </location>
</feature>
<dbReference type="Gene3D" id="3.30.70.3290">
    <property type="match status" value="1"/>
</dbReference>
<dbReference type="InterPro" id="IPR036736">
    <property type="entry name" value="ACP-like_sf"/>
</dbReference>
<feature type="domain" description="PKS/mFAS DH" evidence="13">
    <location>
        <begin position="942"/>
        <end position="1214"/>
    </location>
</feature>
<dbReference type="InterPro" id="IPR055123">
    <property type="entry name" value="SpnB-like_Rossmann"/>
</dbReference>
<dbReference type="PROSITE" id="PS00606">
    <property type="entry name" value="KS3_1"/>
    <property type="match status" value="1"/>
</dbReference>
<dbReference type="InterPro" id="IPR014031">
    <property type="entry name" value="Ketoacyl_synth_C"/>
</dbReference>
<dbReference type="InterPro" id="IPR049551">
    <property type="entry name" value="PKS_DH_C"/>
</dbReference>
<dbReference type="SUPFAM" id="SSF53901">
    <property type="entry name" value="Thiolase-like"/>
    <property type="match status" value="1"/>
</dbReference>
<keyword evidence="15" id="KW-1185">Reference proteome</keyword>
<dbReference type="Pfam" id="PF08659">
    <property type="entry name" value="KR"/>
    <property type="match status" value="1"/>
</dbReference>